<name>A0A5B8W924_9SPHI</name>
<dbReference type="EMBL" id="CP042437">
    <property type="protein sequence ID" value="QEC78748.1"/>
    <property type="molecule type" value="Genomic_DNA"/>
</dbReference>
<sequence>MSDYELEEIKGRGYYISIFPKVHTDFSPVKDKAVWDCSGSTLTTDWLGEIKIRYQNVDSFSTSFLEVKKYQALKELADKLDLTMCYINVYADATVTYNLSNLPIDSYEVTLEYCPVATSEDARGYTFKDMINLPKEAVSRKINIGYRRLEGWQK</sequence>
<accession>A0A5B8W924</accession>
<dbReference type="AlphaFoldDB" id="A0A5B8W924"/>
<dbReference type="RefSeq" id="WP_147057684.1">
    <property type="nucleotide sequence ID" value="NZ_CP042437.1"/>
</dbReference>
<reference evidence="1 2" key="1">
    <citation type="journal article" date="2013" name="J. Microbiol.">
        <title>Mucilaginibacter ginsenosidivorax sp. nov., with ginsenoside converting activity isolated from sediment.</title>
        <authorList>
            <person name="Kim J.K."/>
            <person name="Choi T.E."/>
            <person name="Liu Q.M."/>
            <person name="Park H.Y."/>
            <person name="Yi T.H."/>
            <person name="Yoon M.H."/>
            <person name="Kim S.C."/>
            <person name="Im W.T."/>
        </authorList>
    </citation>
    <scope>NUCLEOTIDE SEQUENCE [LARGE SCALE GENOMIC DNA]</scope>
    <source>
        <strain evidence="1 2">KHI28</strain>
    </source>
</reference>
<evidence type="ECO:0000313" key="1">
    <source>
        <dbReference type="EMBL" id="QEC78748.1"/>
    </source>
</evidence>
<dbReference type="KEGG" id="mgk:FSB76_23390"/>
<gene>
    <name evidence="1" type="ORF">FSB76_23390</name>
</gene>
<protein>
    <submittedName>
        <fullName evidence="1">Uncharacterized protein</fullName>
    </submittedName>
</protein>
<dbReference type="Proteomes" id="UP000321362">
    <property type="component" value="Chromosome"/>
</dbReference>
<keyword evidence="2" id="KW-1185">Reference proteome</keyword>
<evidence type="ECO:0000313" key="2">
    <source>
        <dbReference type="Proteomes" id="UP000321362"/>
    </source>
</evidence>
<organism evidence="1 2">
    <name type="scientific">Mucilaginibacter ginsenosidivorax</name>
    <dbReference type="NCBI Taxonomy" id="862126"/>
    <lineage>
        <taxon>Bacteria</taxon>
        <taxon>Pseudomonadati</taxon>
        <taxon>Bacteroidota</taxon>
        <taxon>Sphingobacteriia</taxon>
        <taxon>Sphingobacteriales</taxon>
        <taxon>Sphingobacteriaceae</taxon>
        <taxon>Mucilaginibacter</taxon>
    </lineage>
</organism>
<proteinExistence type="predicted"/>